<organism evidence="1 2">
    <name type="scientific">Brachionus calyciflorus</name>
    <dbReference type="NCBI Taxonomy" id="104777"/>
    <lineage>
        <taxon>Eukaryota</taxon>
        <taxon>Metazoa</taxon>
        <taxon>Spiralia</taxon>
        <taxon>Gnathifera</taxon>
        <taxon>Rotifera</taxon>
        <taxon>Eurotatoria</taxon>
        <taxon>Monogononta</taxon>
        <taxon>Pseudotrocha</taxon>
        <taxon>Ploima</taxon>
        <taxon>Brachionidae</taxon>
        <taxon>Brachionus</taxon>
    </lineage>
</organism>
<evidence type="ECO:0000313" key="2">
    <source>
        <dbReference type="Proteomes" id="UP000663879"/>
    </source>
</evidence>
<sequence length="104" mass="12115">MPRITHFPDEKKLLDVTFKYMKDNSFTDLDGGFRPLNSPFQHISAIYSNGKSEPGAPACLFAKWNKNYKNFKANVLSRLQKSEIQDDPMDNYFITISSFEWEKI</sequence>
<dbReference type="Proteomes" id="UP000663879">
    <property type="component" value="Unassembled WGS sequence"/>
</dbReference>
<accession>A0A814B3P7</accession>
<gene>
    <name evidence="1" type="ORF">OXX778_LOCUS12498</name>
</gene>
<dbReference type="AlphaFoldDB" id="A0A814B3P7"/>
<dbReference type="EMBL" id="CAJNOC010002275">
    <property type="protein sequence ID" value="CAF0923242.1"/>
    <property type="molecule type" value="Genomic_DNA"/>
</dbReference>
<proteinExistence type="predicted"/>
<comment type="caution">
    <text evidence="1">The sequence shown here is derived from an EMBL/GenBank/DDBJ whole genome shotgun (WGS) entry which is preliminary data.</text>
</comment>
<evidence type="ECO:0000313" key="1">
    <source>
        <dbReference type="EMBL" id="CAF0923242.1"/>
    </source>
</evidence>
<name>A0A814B3P7_9BILA</name>
<keyword evidence="2" id="KW-1185">Reference proteome</keyword>
<reference evidence="1" key="1">
    <citation type="submission" date="2021-02" db="EMBL/GenBank/DDBJ databases">
        <authorList>
            <person name="Nowell W R."/>
        </authorList>
    </citation>
    <scope>NUCLEOTIDE SEQUENCE</scope>
    <source>
        <strain evidence="1">Ploen Becks lab</strain>
    </source>
</reference>
<protein>
    <submittedName>
        <fullName evidence="1">Uncharacterized protein</fullName>
    </submittedName>
</protein>